<evidence type="ECO:0000313" key="3">
    <source>
        <dbReference type="Proteomes" id="UP000032352"/>
    </source>
</evidence>
<gene>
    <name evidence="2" type="ORF">SG34_013540</name>
</gene>
<name>A0AAE9Z7Y8_9GAMM</name>
<dbReference type="AlphaFoldDB" id="A0AAE9Z7Y8"/>
<dbReference type="RefSeq" id="WP_044841340.1">
    <property type="nucleotide sequence ID" value="NZ_CP059733.1"/>
</dbReference>
<organism evidence="2 3">
    <name type="scientific">Thalassomonas viridans</name>
    <dbReference type="NCBI Taxonomy" id="137584"/>
    <lineage>
        <taxon>Bacteria</taxon>
        <taxon>Pseudomonadati</taxon>
        <taxon>Pseudomonadota</taxon>
        <taxon>Gammaproteobacteria</taxon>
        <taxon>Alteromonadales</taxon>
        <taxon>Colwelliaceae</taxon>
        <taxon>Thalassomonas</taxon>
    </lineage>
</organism>
<sequence>MTISEIFLEKGLLAVILSVFTFVLARVLERYKRDQAVFTELAKLRSKSLVEAFNLLSEYESKVHGTLVHVVKKETELAKEMNGVAQELHAQLIHMVDANRFLLGEELYKLCIEFSNLQTSKLKAVDISNLDKLKSIDLEISRIRVQVQRYLPGFKVPE</sequence>
<keyword evidence="1" id="KW-0472">Membrane</keyword>
<keyword evidence="1" id="KW-0812">Transmembrane</keyword>
<accession>A0AAE9Z7Y8</accession>
<dbReference type="Proteomes" id="UP000032352">
    <property type="component" value="Chromosome"/>
</dbReference>
<dbReference type="KEGG" id="tvd:SG34_013540"/>
<protein>
    <submittedName>
        <fullName evidence="2">Uncharacterized protein</fullName>
    </submittedName>
</protein>
<dbReference type="EMBL" id="CP059733">
    <property type="protein sequence ID" value="WDE07809.1"/>
    <property type="molecule type" value="Genomic_DNA"/>
</dbReference>
<evidence type="ECO:0000256" key="1">
    <source>
        <dbReference type="SAM" id="Phobius"/>
    </source>
</evidence>
<reference evidence="2 3" key="1">
    <citation type="journal article" date="2015" name="Genome Announc.">
        <title>Draft Genome Sequences of Marine Isolates of Thalassomonas viridans and Thalassomonas actiniarum.</title>
        <authorList>
            <person name="Olonade I."/>
            <person name="van Zyl L.J."/>
            <person name="Trindade M."/>
        </authorList>
    </citation>
    <scope>NUCLEOTIDE SEQUENCE [LARGE SCALE GENOMIC DNA]</scope>
    <source>
        <strain evidence="2 3">XOM25</strain>
    </source>
</reference>
<reference evidence="2 3" key="2">
    <citation type="journal article" date="2022" name="Mar. Drugs">
        <title>Bioassay-Guided Fractionation Leads to the Detection of Cholic Acid Generated by the Rare Thalassomonas sp.</title>
        <authorList>
            <person name="Pheiffer F."/>
            <person name="Schneider Y.K."/>
            <person name="Hansen E.H."/>
            <person name="Andersen J.H."/>
            <person name="Isaksson J."/>
            <person name="Busche T."/>
            <person name="R C."/>
            <person name="Kalinowski J."/>
            <person name="Zyl L.V."/>
            <person name="Trindade M."/>
        </authorList>
    </citation>
    <scope>NUCLEOTIDE SEQUENCE [LARGE SCALE GENOMIC DNA]</scope>
    <source>
        <strain evidence="2 3">XOM25</strain>
    </source>
</reference>
<proteinExistence type="predicted"/>
<evidence type="ECO:0000313" key="2">
    <source>
        <dbReference type="EMBL" id="WDE07809.1"/>
    </source>
</evidence>
<feature type="transmembrane region" description="Helical" evidence="1">
    <location>
        <begin position="6"/>
        <end position="25"/>
    </location>
</feature>
<keyword evidence="3" id="KW-1185">Reference proteome</keyword>
<keyword evidence="1" id="KW-1133">Transmembrane helix</keyword>